<evidence type="ECO:0000256" key="1">
    <source>
        <dbReference type="ARBA" id="ARBA00005589"/>
    </source>
</evidence>
<dbReference type="PRINTS" id="PR00974">
    <property type="entry name" value="RIBOSOMALS18"/>
</dbReference>
<dbReference type="GO" id="GO:0006412">
    <property type="term" value="P:translation"/>
    <property type="evidence" value="ECO:0007669"/>
    <property type="project" value="InterPro"/>
</dbReference>
<dbReference type="Proteomes" id="UP000229976">
    <property type="component" value="Unassembled WGS sequence"/>
</dbReference>
<evidence type="ECO:0000256" key="3">
    <source>
        <dbReference type="ARBA" id="ARBA00023274"/>
    </source>
</evidence>
<dbReference type="GO" id="GO:0003735">
    <property type="term" value="F:structural constituent of ribosome"/>
    <property type="evidence" value="ECO:0007669"/>
    <property type="project" value="InterPro"/>
</dbReference>
<comment type="caution">
    <text evidence="5">The sequence shown here is derived from an EMBL/GenBank/DDBJ whole genome shotgun (WGS) entry which is preliminary data.</text>
</comment>
<dbReference type="InterPro" id="IPR001648">
    <property type="entry name" value="Ribosomal_bS18"/>
</dbReference>
<dbReference type="GO" id="GO:1990904">
    <property type="term" value="C:ribonucleoprotein complex"/>
    <property type="evidence" value="ECO:0007669"/>
    <property type="project" value="UniProtKB-KW"/>
</dbReference>
<gene>
    <name evidence="5" type="primary">rpsR</name>
    <name evidence="5" type="ORF">COX37_02295</name>
</gene>
<dbReference type="AlphaFoldDB" id="A0A2G9YU18"/>
<keyword evidence="2 4" id="KW-0689">Ribosomal protein</keyword>
<evidence type="ECO:0000313" key="5">
    <source>
        <dbReference type="EMBL" id="PIP22754.1"/>
    </source>
</evidence>
<dbReference type="EMBL" id="PCRO01000028">
    <property type="protein sequence ID" value="PIP22754.1"/>
    <property type="molecule type" value="Genomic_DNA"/>
</dbReference>
<dbReference type="InterPro" id="IPR036870">
    <property type="entry name" value="Ribosomal_bS18_sf"/>
</dbReference>
<dbReference type="GO" id="GO:0005840">
    <property type="term" value="C:ribosome"/>
    <property type="evidence" value="ECO:0007669"/>
    <property type="project" value="UniProtKB-KW"/>
</dbReference>
<evidence type="ECO:0000256" key="4">
    <source>
        <dbReference type="RuleBase" id="RU003910"/>
    </source>
</evidence>
<keyword evidence="3 4" id="KW-0687">Ribonucleoprotein</keyword>
<dbReference type="PANTHER" id="PTHR13479">
    <property type="entry name" value="30S RIBOSOMAL PROTEIN S18"/>
    <property type="match status" value="1"/>
</dbReference>
<dbReference type="Gene3D" id="4.10.640.10">
    <property type="entry name" value="Ribosomal protein S18"/>
    <property type="match status" value="1"/>
</dbReference>
<sequence length="49" mass="5473">MDFKNTDALQKFISGMAKIKPGKKTGTCSSHQRKISEAIKRARYLGLFA</sequence>
<protein>
    <submittedName>
        <fullName evidence="5">30S ribosomal protein S18</fullName>
    </submittedName>
</protein>
<evidence type="ECO:0000313" key="6">
    <source>
        <dbReference type="Proteomes" id="UP000229976"/>
    </source>
</evidence>
<dbReference type="GO" id="GO:0070181">
    <property type="term" value="F:small ribosomal subunit rRNA binding"/>
    <property type="evidence" value="ECO:0007669"/>
    <property type="project" value="TreeGrafter"/>
</dbReference>
<evidence type="ECO:0000256" key="2">
    <source>
        <dbReference type="ARBA" id="ARBA00022980"/>
    </source>
</evidence>
<dbReference type="NCBIfam" id="TIGR00165">
    <property type="entry name" value="S18"/>
    <property type="match status" value="1"/>
</dbReference>
<dbReference type="PANTHER" id="PTHR13479:SF40">
    <property type="entry name" value="SMALL RIBOSOMAL SUBUNIT PROTEIN BS18M"/>
    <property type="match status" value="1"/>
</dbReference>
<dbReference type="SUPFAM" id="SSF46911">
    <property type="entry name" value="Ribosomal protein S18"/>
    <property type="match status" value="1"/>
</dbReference>
<comment type="similarity">
    <text evidence="1 4">Belongs to the bacterial ribosomal protein bS18 family.</text>
</comment>
<accession>A0A2G9YU18</accession>
<organism evidence="5 6">
    <name type="scientific">Candidatus Nealsonbacteria bacterium CG23_combo_of_CG06-09_8_20_14_all_39_17</name>
    <dbReference type="NCBI Taxonomy" id="1974722"/>
    <lineage>
        <taxon>Bacteria</taxon>
        <taxon>Candidatus Nealsoniibacteriota</taxon>
    </lineage>
</organism>
<reference evidence="5 6" key="1">
    <citation type="submission" date="2017-09" db="EMBL/GenBank/DDBJ databases">
        <title>Depth-based differentiation of microbial function through sediment-hosted aquifers and enrichment of novel symbionts in the deep terrestrial subsurface.</title>
        <authorList>
            <person name="Probst A.J."/>
            <person name="Ladd B."/>
            <person name="Jarett J.K."/>
            <person name="Geller-Mcgrath D.E."/>
            <person name="Sieber C.M."/>
            <person name="Emerson J.B."/>
            <person name="Anantharaman K."/>
            <person name="Thomas B.C."/>
            <person name="Malmstrom R."/>
            <person name="Stieglmeier M."/>
            <person name="Klingl A."/>
            <person name="Woyke T."/>
            <person name="Ryan C.M."/>
            <person name="Banfield J.F."/>
        </authorList>
    </citation>
    <scope>NUCLEOTIDE SEQUENCE [LARGE SCALE GENOMIC DNA]</scope>
    <source>
        <strain evidence="5">CG23_combo_of_CG06-09_8_20_14_all_39_17</strain>
    </source>
</reference>
<proteinExistence type="inferred from homology"/>
<name>A0A2G9YU18_9BACT</name>
<dbReference type="Pfam" id="PF01084">
    <property type="entry name" value="Ribosomal_S18"/>
    <property type="match status" value="1"/>
</dbReference>